<feature type="region of interest" description="Disordered" evidence="2">
    <location>
        <begin position="161"/>
        <end position="214"/>
    </location>
</feature>
<name>A0A5N6L5B9_9ROSI</name>
<dbReference type="PANTHER" id="PTHR38422">
    <property type="entry name" value="SOMETHING ABOUT SILENCING PROTEIN 4"/>
    <property type="match status" value="1"/>
</dbReference>
<dbReference type="GO" id="GO:0004402">
    <property type="term" value="F:histone acetyltransferase activity"/>
    <property type="evidence" value="ECO:0007669"/>
    <property type="project" value="TreeGrafter"/>
</dbReference>
<feature type="domain" description="Something about silencing protein 4" evidence="3">
    <location>
        <begin position="236"/>
        <end position="330"/>
    </location>
</feature>
<sequence length="491" mass="55642">MSVAGHATSSTLLWMVRLRTWSRKYVLVFEQSRTILETCHRYGSDSRGCITELTHRGMTQLLSCCGRLAGTAQTHLVFIKEHFFQLKRPTQSGKYEGRFPAIHPGVARYEDKRVLRSQDVGASRVKSDLCQFFPDYEEVLFGPPREDEILNAKSTLFITDKPSKTQDLPIRPSSSPQKAHHSTTPRKLHTTGVNGTSLGSPSSPLKPSRDLINDPADVSRVDLSRFRSDASKIQKDPLPDAAFIQTHKRAERKEKNLRNIEKEHAMFEKGQLERLLEGLRGPDWLKVMGLTGITDGDKRSFEVKRDHFLYGVKSLLHKFESWREQERELKLGKDQTMADDEVVERYDLNSSELLSDQADHSDGSSLNAGADTSDPQLLQRAKAVLKLHPNSAVIQTTMDRYLSYSKLADETEDMRPLTSFYGKKYMRDASLSGRRRGRTVLAFGQPLPEPTRRDFSLPQEVLSEHVLASNARRRRVLKRKASLDPPALGSE</sequence>
<reference evidence="4 5" key="1">
    <citation type="submission" date="2019-06" db="EMBL/GenBank/DDBJ databases">
        <title>A chromosomal-level reference genome of Carpinus fangiana (Coryloideae, Betulaceae).</title>
        <authorList>
            <person name="Yang X."/>
            <person name="Wang Z."/>
            <person name="Zhang L."/>
            <person name="Hao G."/>
            <person name="Liu J."/>
            <person name="Yang Y."/>
        </authorList>
    </citation>
    <scope>NUCLEOTIDE SEQUENCE [LARGE SCALE GENOMIC DNA]</scope>
    <source>
        <strain evidence="4">Cfa_2016G</strain>
        <tissue evidence="4">Leaf</tissue>
    </source>
</reference>
<feature type="coiled-coil region" evidence="1">
    <location>
        <begin position="243"/>
        <end position="270"/>
    </location>
</feature>
<dbReference type="EMBL" id="VIBQ01000075">
    <property type="protein sequence ID" value="KAB8621908.1"/>
    <property type="molecule type" value="Genomic_DNA"/>
</dbReference>
<dbReference type="PANTHER" id="PTHR38422:SF1">
    <property type="entry name" value="SOMETHING ABOUT SILENCING PROTEIN 4"/>
    <property type="match status" value="1"/>
</dbReference>
<dbReference type="InterPro" id="IPR029184">
    <property type="entry name" value="Sas4_dom"/>
</dbReference>
<evidence type="ECO:0000259" key="3">
    <source>
        <dbReference type="Pfam" id="PF15460"/>
    </source>
</evidence>
<feature type="compositionally biased region" description="Low complexity" evidence="2">
    <location>
        <begin position="197"/>
        <end position="206"/>
    </location>
</feature>
<keyword evidence="1" id="KW-0175">Coiled coil</keyword>
<organism evidence="4 5">
    <name type="scientific">Carpinus fangiana</name>
    <dbReference type="NCBI Taxonomy" id="176857"/>
    <lineage>
        <taxon>Eukaryota</taxon>
        <taxon>Viridiplantae</taxon>
        <taxon>Streptophyta</taxon>
        <taxon>Embryophyta</taxon>
        <taxon>Tracheophyta</taxon>
        <taxon>Spermatophyta</taxon>
        <taxon>Magnoliopsida</taxon>
        <taxon>eudicotyledons</taxon>
        <taxon>Gunneridae</taxon>
        <taxon>Pentapetalae</taxon>
        <taxon>rosids</taxon>
        <taxon>fabids</taxon>
        <taxon>Fagales</taxon>
        <taxon>Betulaceae</taxon>
        <taxon>Carpinus</taxon>
    </lineage>
</organism>
<protein>
    <recommendedName>
        <fullName evidence="3">Something about silencing protein 4 domain-containing protein</fullName>
    </recommendedName>
</protein>
<dbReference type="AlphaFoldDB" id="A0A5N6L5B9"/>
<evidence type="ECO:0000256" key="2">
    <source>
        <dbReference type="SAM" id="MobiDB-lite"/>
    </source>
</evidence>
<evidence type="ECO:0000313" key="4">
    <source>
        <dbReference type="EMBL" id="KAB8621908.1"/>
    </source>
</evidence>
<keyword evidence="5" id="KW-1185">Reference proteome</keyword>
<comment type="caution">
    <text evidence="4">The sequence shown here is derived from an EMBL/GenBank/DDBJ whole genome shotgun (WGS) entry which is preliminary data.</text>
</comment>
<accession>A0A5N6L5B9</accession>
<dbReference type="GO" id="GO:0033255">
    <property type="term" value="C:SAS acetyltransferase complex"/>
    <property type="evidence" value="ECO:0007669"/>
    <property type="project" value="InterPro"/>
</dbReference>
<gene>
    <name evidence="4" type="ORF">FH972_026017</name>
</gene>
<dbReference type="OrthoDB" id="1938992at2759"/>
<proteinExistence type="predicted"/>
<feature type="compositionally biased region" description="Basic residues" evidence="2">
    <location>
        <begin position="178"/>
        <end position="189"/>
    </location>
</feature>
<evidence type="ECO:0000313" key="5">
    <source>
        <dbReference type="Proteomes" id="UP000327013"/>
    </source>
</evidence>
<dbReference type="InterPro" id="IPR038988">
    <property type="entry name" value="Sas4"/>
</dbReference>
<dbReference type="Pfam" id="PF15460">
    <property type="entry name" value="SAS4"/>
    <property type="match status" value="1"/>
</dbReference>
<evidence type="ECO:0000256" key="1">
    <source>
        <dbReference type="SAM" id="Coils"/>
    </source>
</evidence>
<dbReference type="Proteomes" id="UP000327013">
    <property type="component" value="Unassembled WGS sequence"/>
</dbReference>